<dbReference type="KEGG" id="mch:Mchl_0110"/>
<reference evidence="2" key="1">
    <citation type="submission" date="2008-12" db="EMBL/GenBank/DDBJ databases">
        <title>Complete sequence of chromosome of Methylobacterium chloromethanicum CM4.</title>
        <authorList>
            <consortium name="US DOE Joint Genome Institute"/>
            <person name="Lucas S."/>
            <person name="Copeland A."/>
            <person name="Lapidus A."/>
            <person name="Glavina del Rio T."/>
            <person name="Dalin E."/>
            <person name="Tice H."/>
            <person name="Bruce D."/>
            <person name="Goodwin L."/>
            <person name="Pitluck S."/>
            <person name="Chertkov O."/>
            <person name="Brettin T."/>
            <person name="Detter J.C."/>
            <person name="Han C."/>
            <person name="Larimer F."/>
            <person name="Land M."/>
            <person name="Hauser L."/>
            <person name="Kyrpides N."/>
            <person name="Mikhailova N."/>
            <person name="Marx C."/>
            <person name="Richardson P."/>
        </authorList>
    </citation>
    <scope>NUCLEOTIDE SEQUENCE [LARGE SCALE GENOMIC DNA]</scope>
    <source>
        <strain evidence="2">CM4 / NCIMB 13688</strain>
    </source>
</reference>
<accession>B7L1G8</accession>
<dbReference type="Proteomes" id="UP000002385">
    <property type="component" value="Chromosome"/>
</dbReference>
<protein>
    <submittedName>
        <fullName evidence="1">Uncharacterized protein</fullName>
    </submittedName>
</protein>
<evidence type="ECO:0000313" key="1">
    <source>
        <dbReference type="EMBL" id="ACK81062.1"/>
    </source>
</evidence>
<evidence type="ECO:0000313" key="2">
    <source>
        <dbReference type="Proteomes" id="UP000002385"/>
    </source>
</evidence>
<dbReference type="RefSeq" id="WP_012605275.1">
    <property type="nucleotide sequence ID" value="NC_011757.1"/>
</dbReference>
<proteinExistence type="predicted"/>
<name>B7L1G8_METC4</name>
<organism evidence="1 2">
    <name type="scientific">Methylorubrum extorquens (strain CM4 / NCIMB 13688)</name>
    <name type="common">Methylobacterium extorquens</name>
    <dbReference type="NCBI Taxonomy" id="440085"/>
    <lineage>
        <taxon>Bacteria</taxon>
        <taxon>Pseudomonadati</taxon>
        <taxon>Pseudomonadota</taxon>
        <taxon>Alphaproteobacteria</taxon>
        <taxon>Hyphomicrobiales</taxon>
        <taxon>Methylobacteriaceae</taxon>
        <taxon>Methylorubrum</taxon>
    </lineage>
</organism>
<dbReference type="HOGENOM" id="CLU_143449_1_0_5"/>
<sequence>MSEKSLTVGELLKAQAVTDDEVNAAVEAYLTVFEVGIFPIAAGYVVDLDTAVVEHPWASLVVANEEASPSLKRGIVRMAILLARAQKA</sequence>
<dbReference type="AlphaFoldDB" id="B7L1G8"/>
<dbReference type="EMBL" id="CP001298">
    <property type="protein sequence ID" value="ACK81062.1"/>
    <property type="molecule type" value="Genomic_DNA"/>
</dbReference>
<reference evidence="1 2" key="2">
    <citation type="journal article" date="2012" name="J. Bacteriol.">
        <title>Complete genome sequences of six strains of the genus Methylobacterium.</title>
        <authorList>
            <person name="Marx C.J."/>
            <person name="Bringel F."/>
            <person name="Chistoserdova L."/>
            <person name="Moulin L."/>
            <person name="Farhan Ul Haque M."/>
            <person name="Fleischman D.E."/>
            <person name="Gruffaz C."/>
            <person name="Jourand P."/>
            <person name="Knief C."/>
            <person name="Lee M.C."/>
            <person name="Muller E.E."/>
            <person name="Nadalig T."/>
            <person name="Peyraud R."/>
            <person name="Roselli S."/>
            <person name="Russ L."/>
            <person name="Goodwin L.A."/>
            <person name="Ivanova N."/>
            <person name="Kyrpides N."/>
            <person name="Lajus A."/>
            <person name="Land M.L."/>
            <person name="Medigue C."/>
            <person name="Mikhailova N."/>
            <person name="Nolan M."/>
            <person name="Woyke T."/>
            <person name="Stolyar S."/>
            <person name="Vorholt J.A."/>
            <person name="Vuilleumier S."/>
        </authorList>
    </citation>
    <scope>NUCLEOTIDE SEQUENCE [LARGE SCALE GENOMIC DNA]</scope>
    <source>
        <strain evidence="2">CM4 / NCIMB 13688</strain>
    </source>
</reference>
<gene>
    <name evidence="1" type="ordered locus">Mchl_0110</name>
</gene>